<dbReference type="AlphaFoldDB" id="A0A396I6Y1"/>
<evidence type="ECO:0000313" key="5">
    <source>
        <dbReference type="EMBL" id="RHN61350.1"/>
    </source>
</evidence>
<accession>A0A396I6Y1</accession>
<evidence type="ECO:0000259" key="4">
    <source>
        <dbReference type="Pfam" id="PF00370"/>
    </source>
</evidence>
<gene>
    <name evidence="5" type="ORF">MtrunA17_Chr4g0035681</name>
</gene>
<keyword evidence="2 5" id="KW-0808">Transferase</keyword>
<feature type="domain" description="Carbohydrate kinase FGGY N-terminal" evidence="4">
    <location>
        <begin position="60"/>
        <end position="223"/>
    </location>
</feature>
<dbReference type="Proteomes" id="UP000265566">
    <property type="component" value="Chromosome 4"/>
</dbReference>
<dbReference type="Gramene" id="rna23805">
    <property type="protein sequence ID" value="RHN61350.1"/>
    <property type="gene ID" value="gene23805"/>
</dbReference>
<proteinExistence type="inferred from homology"/>
<sequence>MVGAVSVNPASTILSSLTYSRKLGNRFFLGNKPRTVSMSLKNENRNKKQLEVSTGAAERLYLGLDFGTSGARFAIIDIGGTIQAEAKRPYPLYLNGESHDWVRSWKETLFSLLEDIPLNLRKDIVSISIDGTSATTIIVDSDTGEPLWRPLLYNESCPDALPAVKSIAPPNHTVCSASSTLCKLVSWWNRDGSNKKSALLLHQADWLLWLLHGKLGVSDYNNALKASFNKL</sequence>
<evidence type="ECO:0000256" key="1">
    <source>
        <dbReference type="ARBA" id="ARBA00009156"/>
    </source>
</evidence>
<dbReference type="Pfam" id="PF00370">
    <property type="entry name" value="FGGY_N"/>
    <property type="match status" value="1"/>
</dbReference>
<dbReference type="GO" id="GO:0004370">
    <property type="term" value="F:glycerol kinase activity"/>
    <property type="evidence" value="ECO:0007669"/>
    <property type="project" value="UniProtKB-EC"/>
</dbReference>
<organism evidence="5">
    <name type="scientific">Medicago truncatula</name>
    <name type="common">Barrel medic</name>
    <name type="synonym">Medicago tribuloides</name>
    <dbReference type="NCBI Taxonomy" id="3880"/>
    <lineage>
        <taxon>Eukaryota</taxon>
        <taxon>Viridiplantae</taxon>
        <taxon>Streptophyta</taxon>
        <taxon>Embryophyta</taxon>
        <taxon>Tracheophyta</taxon>
        <taxon>Spermatophyta</taxon>
        <taxon>Magnoliopsida</taxon>
        <taxon>eudicotyledons</taxon>
        <taxon>Gunneridae</taxon>
        <taxon>Pentapetalae</taxon>
        <taxon>rosids</taxon>
        <taxon>fabids</taxon>
        <taxon>Fabales</taxon>
        <taxon>Fabaceae</taxon>
        <taxon>Papilionoideae</taxon>
        <taxon>50 kb inversion clade</taxon>
        <taxon>NPAAA clade</taxon>
        <taxon>Hologalegina</taxon>
        <taxon>IRL clade</taxon>
        <taxon>Trifolieae</taxon>
        <taxon>Medicago</taxon>
    </lineage>
</organism>
<reference evidence="5" key="1">
    <citation type="journal article" date="2018" name="Nat. Plants">
        <title>Whole-genome landscape of Medicago truncatula symbiotic genes.</title>
        <authorList>
            <person name="Pecrix Y."/>
            <person name="Gamas P."/>
            <person name="Carrere S."/>
        </authorList>
    </citation>
    <scope>NUCLEOTIDE SEQUENCE</scope>
    <source>
        <tissue evidence="5">Leaves</tissue>
    </source>
</reference>
<dbReference type="Gene3D" id="3.30.420.40">
    <property type="match status" value="1"/>
</dbReference>
<dbReference type="EC" id="2.7.1.30" evidence="5"/>
<dbReference type="InterPro" id="IPR043129">
    <property type="entry name" value="ATPase_NBD"/>
</dbReference>
<dbReference type="PANTHER" id="PTHR10196">
    <property type="entry name" value="SUGAR KINASE"/>
    <property type="match status" value="1"/>
</dbReference>
<evidence type="ECO:0000256" key="2">
    <source>
        <dbReference type="ARBA" id="ARBA00022679"/>
    </source>
</evidence>
<dbReference type="PANTHER" id="PTHR10196:SF80">
    <property type="entry name" value="D-RIBULOSE KINASE"/>
    <property type="match status" value="1"/>
</dbReference>
<comment type="caution">
    <text evidence="5">The sequence shown here is derived from an EMBL/GenBank/DDBJ whole genome shotgun (WGS) entry which is preliminary data.</text>
</comment>
<evidence type="ECO:0000256" key="3">
    <source>
        <dbReference type="ARBA" id="ARBA00022777"/>
    </source>
</evidence>
<name>A0A396I6Y1_MEDTR</name>
<keyword evidence="3 5" id="KW-0418">Kinase</keyword>
<comment type="similarity">
    <text evidence="1">Belongs to the FGGY kinase family.</text>
</comment>
<dbReference type="GO" id="GO:0005975">
    <property type="term" value="P:carbohydrate metabolic process"/>
    <property type="evidence" value="ECO:0007669"/>
    <property type="project" value="InterPro"/>
</dbReference>
<protein>
    <submittedName>
        <fullName evidence="5">Putative glycerol kinase</fullName>
        <ecNumber evidence="5">2.7.1.30</ecNumber>
    </submittedName>
</protein>
<dbReference type="EMBL" id="PSQE01000004">
    <property type="protein sequence ID" value="RHN61350.1"/>
    <property type="molecule type" value="Genomic_DNA"/>
</dbReference>
<dbReference type="InterPro" id="IPR018484">
    <property type="entry name" value="FGGY_N"/>
</dbReference>
<dbReference type="SUPFAM" id="SSF53067">
    <property type="entry name" value="Actin-like ATPase domain"/>
    <property type="match status" value="1"/>
</dbReference>